<comment type="similarity">
    <text evidence="2">Belongs to the carboxylate-amine ligase family. Glutamate--cysteine ligase type 2 subfamily.</text>
</comment>
<evidence type="ECO:0000256" key="9">
    <source>
        <dbReference type="ARBA" id="ARBA00023157"/>
    </source>
</evidence>
<keyword evidence="4 10" id="KW-0436">Ligase</keyword>
<dbReference type="PANTHER" id="PTHR34378:SF1">
    <property type="entry name" value="GLUTAMATE--CYSTEINE LIGASE, CHLOROPLASTIC"/>
    <property type="match status" value="1"/>
</dbReference>
<evidence type="ECO:0000256" key="6">
    <source>
        <dbReference type="ARBA" id="ARBA00022741"/>
    </source>
</evidence>
<evidence type="ECO:0000256" key="10">
    <source>
        <dbReference type="PIRNR" id="PIRNR017901"/>
    </source>
</evidence>
<comment type="caution">
    <text evidence="12">The sequence shown here is derived from an EMBL/GenBank/DDBJ whole genome shotgun (WGS) entry which is preliminary data.</text>
</comment>
<keyword evidence="5" id="KW-0317">Glutathione biosynthesis</keyword>
<dbReference type="PANTHER" id="PTHR34378">
    <property type="entry name" value="GLUTAMATE--CYSTEINE LIGASE, CHLOROPLASTIC"/>
    <property type="match status" value="1"/>
</dbReference>
<dbReference type="NCBIfam" id="TIGR01436">
    <property type="entry name" value="glu_cys_lig_pln"/>
    <property type="match status" value="1"/>
</dbReference>
<gene>
    <name evidence="12" type="ORF">SSE37_11714</name>
</gene>
<dbReference type="GO" id="GO:0005524">
    <property type="term" value="F:ATP binding"/>
    <property type="evidence" value="ECO:0007669"/>
    <property type="project" value="UniProtKB-UniRule"/>
</dbReference>
<dbReference type="eggNOG" id="COG3572">
    <property type="taxonomic scope" value="Bacteria"/>
</dbReference>
<dbReference type="Proteomes" id="UP000005713">
    <property type="component" value="Unassembled WGS sequence"/>
</dbReference>
<dbReference type="GO" id="GO:0004357">
    <property type="term" value="F:glutamate-cysteine ligase activity"/>
    <property type="evidence" value="ECO:0007669"/>
    <property type="project" value="UniProtKB-UniRule"/>
</dbReference>
<sequence>MSIPQSGGGPIESFDQMADYLASGCKPKEDWRIGTEHEKFGYCKDTLNPLPFEGERSIRAVLEGLRDRHGWAPVEEGGHLIGLTKDGANVSLEPGGALELSGAPLETIHQTCDEVNEHLREVKGVADELGVGFIGLGAAPIWTHDQMPLMPKGRYKLMDAYMPKVGTTGREMMRRTCTVQVNLDFGSEADMVQKMRVALALSPVATALFANSPFFEGKPVGVKSKRMQIWETLDDSRTGMLPFVFEEGFGFERWVEYALDVPMYFVYRDGKYVDALGMSFRDFLEGKLPALPGETPTLSDWADHLTTAFPDARVKKFIEMRGADGGPWRRLCALPAFWVGLMYDQTALDAAWDLCRNWTAEQREALRLAATRDALAAEVDGIRMHDLAREVLEICEAGLKARARPGAGGLVPDETHFLSALKESVESGMTPADELLEHYHGDWNGDLSRIYAAYSY</sequence>
<keyword evidence="9 11" id="KW-1015">Disulfide bond</keyword>
<dbReference type="InterPro" id="IPR011556">
    <property type="entry name" value="Glut_cys_lig_pln_type"/>
</dbReference>
<evidence type="ECO:0000256" key="1">
    <source>
        <dbReference type="ARBA" id="ARBA00005006"/>
    </source>
</evidence>
<organism evidence="12 13">
    <name type="scientific">Sagittula stellata (strain ATCC 700073 / DSM 11524 / E-37)</name>
    <dbReference type="NCBI Taxonomy" id="388399"/>
    <lineage>
        <taxon>Bacteria</taxon>
        <taxon>Pseudomonadati</taxon>
        <taxon>Pseudomonadota</taxon>
        <taxon>Alphaproteobacteria</taxon>
        <taxon>Rhodobacterales</taxon>
        <taxon>Roseobacteraceae</taxon>
        <taxon>Sagittula</taxon>
    </lineage>
</organism>
<dbReference type="InterPro" id="IPR014746">
    <property type="entry name" value="Gln_synth/guanido_kin_cat_dom"/>
</dbReference>
<dbReference type="RefSeq" id="WP_005859104.1">
    <property type="nucleotide sequence ID" value="NZ_AAYA01000006.1"/>
</dbReference>
<protein>
    <recommendedName>
        <fullName evidence="10">Glutamate--cysteine ligase</fullName>
        <ecNumber evidence="10">6.3.2.2</ecNumber>
    </recommendedName>
</protein>
<evidence type="ECO:0000256" key="11">
    <source>
        <dbReference type="PIRSR" id="PIRSR017901-50"/>
    </source>
</evidence>
<dbReference type="InterPro" id="IPR035434">
    <property type="entry name" value="GCL_bact_plant"/>
</dbReference>
<dbReference type="SUPFAM" id="SSF55931">
    <property type="entry name" value="Glutamine synthetase/guanido kinase"/>
    <property type="match status" value="1"/>
</dbReference>
<feature type="disulfide bond" evidence="11">
    <location>
        <begin position="112"/>
        <end position="332"/>
    </location>
</feature>
<dbReference type="InterPro" id="IPR006336">
    <property type="entry name" value="GCS2"/>
</dbReference>
<evidence type="ECO:0000313" key="13">
    <source>
        <dbReference type="Proteomes" id="UP000005713"/>
    </source>
</evidence>
<dbReference type="OrthoDB" id="9780152at2"/>
<reference evidence="12 13" key="1">
    <citation type="submission" date="2006-06" db="EMBL/GenBank/DDBJ databases">
        <authorList>
            <person name="Moran M.A."/>
            <person name="Ferriera S."/>
            <person name="Johnson J."/>
            <person name="Kravitz S."/>
            <person name="Beeson K."/>
            <person name="Sutton G."/>
            <person name="Rogers Y.-H."/>
            <person name="Friedman R."/>
            <person name="Frazier M."/>
            <person name="Venter J.C."/>
        </authorList>
    </citation>
    <scope>NUCLEOTIDE SEQUENCE [LARGE SCALE GENOMIC DNA]</scope>
    <source>
        <strain evidence="12 13">E-37</strain>
    </source>
</reference>
<proteinExistence type="inferred from homology"/>
<comment type="function">
    <text evidence="10">Catalyzes the synthesis of gamma-glutamylcysteine (gamma-GC).</text>
</comment>
<name>A3K3U5_SAGS3</name>
<dbReference type="PIRSF" id="PIRSF017901">
    <property type="entry name" value="GCL"/>
    <property type="match status" value="1"/>
</dbReference>
<dbReference type="EC" id="6.3.2.2" evidence="10"/>
<evidence type="ECO:0000256" key="7">
    <source>
        <dbReference type="ARBA" id="ARBA00022840"/>
    </source>
</evidence>
<evidence type="ECO:0000256" key="5">
    <source>
        <dbReference type="ARBA" id="ARBA00022684"/>
    </source>
</evidence>
<evidence type="ECO:0000256" key="4">
    <source>
        <dbReference type="ARBA" id="ARBA00022598"/>
    </source>
</evidence>
<keyword evidence="6 10" id="KW-0547">Nucleotide-binding</keyword>
<evidence type="ECO:0000256" key="2">
    <source>
        <dbReference type="ARBA" id="ARBA00010253"/>
    </source>
</evidence>
<keyword evidence="13" id="KW-1185">Reference proteome</keyword>
<comment type="similarity">
    <text evidence="10">Belongs to the glutamate--cysteine ligase type 2 family. EgtA subfamily.</text>
</comment>
<comment type="subunit">
    <text evidence="3">Homodimer or monomer when oxidized or reduced, respectively.</text>
</comment>
<evidence type="ECO:0000313" key="12">
    <source>
        <dbReference type="EMBL" id="EBA08209.1"/>
    </source>
</evidence>
<dbReference type="Gene3D" id="3.30.590.20">
    <property type="match status" value="1"/>
</dbReference>
<keyword evidence="7 10" id="KW-0067">ATP-binding</keyword>
<comment type="pathway">
    <text evidence="1">Sulfur metabolism; glutathione biosynthesis; glutathione from L-cysteine and L-glutamate: step 1/2.</text>
</comment>
<evidence type="ECO:0000256" key="3">
    <source>
        <dbReference type="ARBA" id="ARBA00011153"/>
    </source>
</evidence>
<comment type="catalytic activity">
    <reaction evidence="10">
        <text>L-cysteine + L-glutamate + ATP = gamma-L-glutamyl-L-cysteine + ADP + phosphate + H(+)</text>
        <dbReference type="Rhea" id="RHEA:13285"/>
        <dbReference type="ChEBI" id="CHEBI:15378"/>
        <dbReference type="ChEBI" id="CHEBI:29985"/>
        <dbReference type="ChEBI" id="CHEBI:30616"/>
        <dbReference type="ChEBI" id="CHEBI:35235"/>
        <dbReference type="ChEBI" id="CHEBI:43474"/>
        <dbReference type="ChEBI" id="CHEBI:58173"/>
        <dbReference type="ChEBI" id="CHEBI:456216"/>
        <dbReference type="EC" id="6.3.2.2"/>
    </reaction>
</comment>
<evidence type="ECO:0000256" key="8">
    <source>
        <dbReference type="ARBA" id="ARBA00022946"/>
    </source>
</evidence>
<dbReference type="AlphaFoldDB" id="A3K3U5"/>
<accession>A3K3U5</accession>
<keyword evidence="8" id="KW-0809">Transit peptide</keyword>
<dbReference type="Pfam" id="PF04107">
    <property type="entry name" value="GCS2"/>
    <property type="match status" value="1"/>
</dbReference>
<dbReference type="GO" id="GO:0006750">
    <property type="term" value="P:glutathione biosynthetic process"/>
    <property type="evidence" value="ECO:0007669"/>
    <property type="project" value="UniProtKB-UniRule"/>
</dbReference>
<dbReference type="EMBL" id="AAYA01000006">
    <property type="protein sequence ID" value="EBA08209.1"/>
    <property type="molecule type" value="Genomic_DNA"/>
</dbReference>